<dbReference type="Proteomes" id="UP000034235">
    <property type="component" value="Unassembled WGS sequence"/>
</dbReference>
<dbReference type="Gene3D" id="6.10.250.3150">
    <property type="match status" value="1"/>
</dbReference>
<feature type="non-terminal residue" evidence="2">
    <location>
        <position position="117"/>
    </location>
</feature>
<dbReference type="AlphaFoldDB" id="A0A0G0LSV9"/>
<comment type="caution">
    <text evidence="2">The sequence shown here is derived from an EMBL/GenBank/DDBJ whole genome shotgun (WGS) entry which is preliminary data.</text>
</comment>
<keyword evidence="1" id="KW-0175">Coiled coil</keyword>
<evidence type="ECO:0000313" key="2">
    <source>
        <dbReference type="EMBL" id="KKQ64524.1"/>
    </source>
</evidence>
<name>A0A0G0LSV9_9BACT</name>
<accession>A0A0G0LSV9</accession>
<feature type="coiled-coil region" evidence="1">
    <location>
        <begin position="38"/>
        <end position="93"/>
    </location>
</feature>
<protein>
    <submittedName>
        <fullName evidence="2">Uncharacterized protein</fullName>
    </submittedName>
</protein>
<sequence>MVKKITTAILFFIIFLSVFSLKYIYSAECDNKTGAEKINCLDQLIKTGEQKVNDLESEKQLLDNKAYLTGLQIKETETKIKNTQKEVDVLGTRIEGLDQSLDYLSKLLINRIVEGYK</sequence>
<gene>
    <name evidence="2" type="ORF">US86_C0020G0007</name>
</gene>
<dbReference type="EMBL" id="LBUP01000020">
    <property type="protein sequence ID" value="KKQ64524.1"/>
    <property type="molecule type" value="Genomic_DNA"/>
</dbReference>
<evidence type="ECO:0000313" key="3">
    <source>
        <dbReference type="Proteomes" id="UP000034235"/>
    </source>
</evidence>
<reference evidence="2 3" key="1">
    <citation type="journal article" date="2015" name="Nature">
        <title>rRNA introns, odd ribosomes, and small enigmatic genomes across a large radiation of phyla.</title>
        <authorList>
            <person name="Brown C.T."/>
            <person name="Hug L.A."/>
            <person name="Thomas B.C."/>
            <person name="Sharon I."/>
            <person name="Castelle C.J."/>
            <person name="Singh A."/>
            <person name="Wilkins M.J."/>
            <person name="Williams K.H."/>
            <person name="Banfield J.F."/>
        </authorList>
    </citation>
    <scope>NUCLEOTIDE SEQUENCE [LARGE SCALE GENOMIC DNA]</scope>
</reference>
<evidence type="ECO:0000256" key="1">
    <source>
        <dbReference type="SAM" id="Coils"/>
    </source>
</evidence>
<organism evidence="2 3">
    <name type="scientific">Candidatus Daviesbacteria bacterium GW2011_GWA2_38_24</name>
    <dbReference type="NCBI Taxonomy" id="1618422"/>
    <lineage>
        <taxon>Bacteria</taxon>
        <taxon>Candidatus Daviesiibacteriota</taxon>
    </lineage>
</organism>
<proteinExistence type="predicted"/>